<dbReference type="Proteomes" id="UP000501063">
    <property type="component" value="Chromosome"/>
</dbReference>
<dbReference type="RefSeq" id="WP_024766817.1">
    <property type="nucleotide sequence ID" value="NZ_CP049140.1"/>
</dbReference>
<proteinExistence type="predicted"/>
<evidence type="ECO:0008006" key="4">
    <source>
        <dbReference type="Google" id="ProtNLM"/>
    </source>
</evidence>
<accession>A0A6G6IRQ5</accession>
<sequence length="133" mass="14179">MLRRALLLCLFAPFAHASGSAPLPFPGEEPARCAWSTSVLACMDGSGNLYSVATQGHDTYLRGFEASSGRRWAQTGTRYGSLTFFSGVASDGQVWVGTSRGIGWTNVSRFSSSSGDSARLTCGRVSGCKQQER</sequence>
<name>A0A6G6IRQ5_PSENT</name>
<feature type="chain" id="PRO_5026279017" description="Glutamine synthetase" evidence="1">
    <location>
        <begin position="18"/>
        <end position="133"/>
    </location>
</feature>
<dbReference type="EMBL" id="CP049140">
    <property type="protein sequence ID" value="QIE84921.1"/>
    <property type="molecule type" value="Genomic_DNA"/>
</dbReference>
<gene>
    <name evidence="2" type="ORF">G5B91_00995</name>
</gene>
<dbReference type="KEGG" id="pnt:G5B91_00995"/>
<evidence type="ECO:0000313" key="3">
    <source>
        <dbReference type="Proteomes" id="UP000501063"/>
    </source>
</evidence>
<protein>
    <recommendedName>
        <fullName evidence="4">Glutamine synthetase</fullName>
    </recommendedName>
</protein>
<keyword evidence="1" id="KW-0732">Signal</keyword>
<dbReference type="AlphaFoldDB" id="A0A6G6IRQ5"/>
<evidence type="ECO:0000313" key="2">
    <source>
        <dbReference type="EMBL" id="QIE84921.1"/>
    </source>
</evidence>
<evidence type="ECO:0000256" key="1">
    <source>
        <dbReference type="SAM" id="SignalP"/>
    </source>
</evidence>
<feature type="signal peptide" evidence="1">
    <location>
        <begin position="1"/>
        <end position="17"/>
    </location>
</feature>
<organism evidence="2 3">
    <name type="scientific">Pseudomonas nitroreducens</name>
    <dbReference type="NCBI Taxonomy" id="46680"/>
    <lineage>
        <taxon>Bacteria</taxon>
        <taxon>Pseudomonadati</taxon>
        <taxon>Pseudomonadota</taxon>
        <taxon>Gammaproteobacteria</taxon>
        <taxon>Pseudomonadales</taxon>
        <taxon>Pseudomonadaceae</taxon>
        <taxon>Pseudomonas</taxon>
    </lineage>
</organism>
<reference evidence="2 3" key="1">
    <citation type="submission" date="2020-02" db="EMBL/GenBank/DDBJ databases">
        <title>Integrative conjugative elements (ICEs) and plasmids drive adaptation of Pseudomonas nitroreducens strain HBP1 to wastewater environment.</title>
        <authorList>
            <person name="Sentchilo V."/>
            <person name="Carraro N."/>
            <person name="Bertelli C."/>
            <person name="van der Meer J.R."/>
        </authorList>
    </citation>
    <scope>NUCLEOTIDE SEQUENCE [LARGE SCALE GENOMIC DNA]</scope>
    <source>
        <strain evidence="2 3">HBP1</strain>
    </source>
</reference>